<dbReference type="PANTHER" id="PTHR33050:SF7">
    <property type="entry name" value="RIBONUCLEASE H"/>
    <property type="match status" value="1"/>
</dbReference>
<dbReference type="InterPro" id="IPR043502">
    <property type="entry name" value="DNA/RNA_pol_sf"/>
</dbReference>
<proteinExistence type="predicted"/>
<dbReference type="EMBL" id="KV426001">
    <property type="protein sequence ID" value="KZV92827.1"/>
    <property type="molecule type" value="Genomic_DNA"/>
</dbReference>
<dbReference type="Proteomes" id="UP000077266">
    <property type="component" value="Unassembled WGS sequence"/>
</dbReference>
<organism evidence="1 2">
    <name type="scientific">Exidia glandulosa HHB12029</name>
    <dbReference type="NCBI Taxonomy" id="1314781"/>
    <lineage>
        <taxon>Eukaryota</taxon>
        <taxon>Fungi</taxon>
        <taxon>Dikarya</taxon>
        <taxon>Basidiomycota</taxon>
        <taxon>Agaricomycotina</taxon>
        <taxon>Agaricomycetes</taxon>
        <taxon>Auriculariales</taxon>
        <taxon>Exidiaceae</taxon>
        <taxon>Exidia</taxon>
    </lineage>
</organism>
<dbReference type="InterPro" id="IPR044730">
    <property type="entry name" value="RNase_H-like_dom_plant"/>
</dbReference>
<evidence type="ECO:0000313" key="1">
    <source>
        <dbReference type="EMBL" id="KZV92827.1"/>
    </source>
</evidence>
<name>A0A165I352_EXIGL</name>
<gene>
    <name evidence="1" type="ORF">EXIGLDRAFT_613886</name>
</gene>
<reference evidence="1 2" key="1">
    <citation type="journal article" date="2016" name="Mol. Biol. Evol.">
        <title>Comparative Genomics of Early-Diverging Mushroom-Forming Fungi Provides Insights into the Origins of Lignocellulose Decay Capabilities.</title>
        <authorList>
            <person name="Nagy L.G."/>
            <person name="Riley R."/>
            <person name="Tritt A."/>
            <person name="Adam C."/>
            <person name="Daum C."/>
            <person name="Floudas D."/>
            <person name="Sun H."/>
            <person name="Yadav J.S."/>
            <person name="Pangilinan J."/>
            <person name="Larsson K.H."/>
            <person name="Matsuura K."/>
            <person name="Barry K."/>
            <person name="Labutti K."/>
            <person name="Kuo R."/>
            <person name="Ohm R.A."/>
            <person name="Bhattacharya S.S."/>
            <person name="Shirouzu T."/>
            <person name="Yoshinaga Y."/>
            <person name="Martin F.M."/>
            <person name="Grigoriev I.V."/>
            <person name="Hibbett D.S."/>
        </authorList>
    </citation>
    <scope>NUCLEOTIDE SEQUENCE [LARGE SCALE GENOMIC DNA]</scope>
    <source>
        <strain evidence="1 2">HHB12029</strain>
    </source>
</reference>
<dbReference type="InterPro" id="IPR052055">
    <property type="entry name" value="Hepadnavirus_pol/RT"/>
</dbReference>
<sequence>MGSDDIFDDYVLPSAVNASLSAYPLPRPPASEFENVAAMQTIASHPELFKIVTPINVERFKELLRDHPNRPFVESVLTGLTDGFWPLADTRSSGAPDSADYSAAASWDDPEKLQFFQQTRDEEVGDERWSADFGSALLPGMYSSPVFAVPKPHSNKMRMVVHHSYGAHSLNSFISRDGVSTTLDSMHTLGRFLRIVRSGTGLKLRIFKSDVSKAYRRMPAHALWQIKQVVSVLHQRFVDRCCNFGTKSSGDIFFAFMSLVLWIAQEVQGIDYLCNYVDDCFSFDEFNALVLYPPYARLMPRKQAALLSLWDDIGLPHSDDKQLHGCPLTVIGFDVDPNAMTIRMPDSSRTDLLSEIAAMLSSRRQPLRTWQSLIGYANWALNVYPLLRPGLAAAYKKITGKNGKSWTVYLNHQVSFELRWFSAWLTTLPGIQLLDADNWGPSHADLILVCDASLSGLGFWSPDRLLGFHTSRPDPSILFNESLCVLSALVWASAQEQRPARLAVFTDSLDSVWMFRKLKAGPLYNPILLTACDLQLRHGISLRVFHLPGAKNGVADALSRGKLDLAAQIAPGLRIAPFLPPTLLSPSPDATLETVTRTMDNGSLTP</sequence>
<dbReference type="STRING" id="1314781.A0A165I352"/>
<dbReference type="OrthoDB" id="3254233at2759"/>
<dbReference type="SUPFAM" id="SSF56672">
    <property type="entry name" value="DNA/RNA polymerases"/>
    <property type="match status" value="1"/>
</dbReference>
<accession>A0A165I352</accession>
<keyword evidence="2" id="KW-1185">Reference proteome</keyword>
<dbReference type="AlphaFoldDB" id="A0A165I352"/>
<protein>
    <submittedName>
        <fullName evidence="1">DNA/RNA polymerase</fullName>
    </submittedName>
</protein>
<dbReference type="InParanoid" id="A0A165I352"/>
<dbReference type="PANTHER" id="PTHR33050">
    <property type="entry name" value="REVERSE TRANSCRIPTASE DOMAIN-CONTAINING PROTEIN"/>
    <property type="match status" value="1"/>
</dbReference>
<dbReference type="CDD" id="cd06222">
    <property type="entry name" value="RNase_H_like"/>
    <property type="match status" value="1"/>
</dbReference>
<evidence type="ECO:0000313" key="2">
    <source>
        <dbReference type="Proteomes" id="UP000077266"/>
    </source>
</evidence>